<dbReference type="SUPFAM" id="SSF50475">
    <property type="entry name" value="FMN-binding split barrel"/>
    <property type="match status" value="1"/>
</dbReference>
<protein>
    <submittedName>
        <fullName evidence="5">Uncharacterized protein</fullName>
    </submittedName>
</protein>
<accession>I0Z9B3</accession>
<dbReference type="RefSeq" id="XP_005651776.1">
    <property type="nucleotide sequence ID" value="XM_005651719.1"/>
</dbReference>
<feature type="region of interest" description="Disordered" evidence="1">
    <location>
        <begin position="1"/>
        <end position="85"/>
    </location>
</feature>
<sequence>MRGQTTESSTLQAISDATPKEGASNAEEFHLVLAPEPDADGQLKSSEQEHVKALLAQYQREEGAPEVEQPSSSGQGGAGWGGEIYEKPSAASADLAFHRYVKRMQRQPDQCIRCAHGGSLLWPKEQPPQLDRCSCGQELVLEAQLMAPLVHMLNEAAEWLRDGCAGPSRATGFLTAPLSWEWLTIESARTIVDLVTHGTLATVGEDNIPLGTYASYVLDQDGQPILRLREQAVHTANILRNPRCSLFVQPEDMPARLLARVTLIGRVEKVEEAAAEEACRRHAQLHFGGVGVDAPQPTDLFYRLVIERCFYVGGMGSACKAEDLSAEEYKAAEADPLREHASALVDYQNKERTEDVLRIASFALGVPLEKLEGAQLLWVDRLGIYLFAATVGGAGAQVVRVTFAREVTDERDAQSTLTMLAQVAWERERNYIPIMSSVPDPVSN</sequence>
<evidence type="ECO:0000259" key="4">
    <source>
        <dbReference type="Pfam" id="PF10615"/>
    </source>
</evidence>
<evidence type="ECO:0000259" key="2">
    <source>
        <dbReference type="Pfam" id="PF01243"/>
    </source>
</evidence>
<evidence type="ECO:0000256" key="1">
    <source>
        <dbReference type="SAM" id="MobiDB-lite"/>
    </source>
</evidence>
<dbReference type="InterPro" id="IPR007320">
    <property type="entry name" value="PDCD2_C"/>
</dbReference>
<gene>
    <name evidence="5" type="ORF">COCSUDRAFT_55253</name>
</gene>
<dbReference type="InterPro" id="IPR012349">
    <property type="entry name" value="Split_barrel_FMN-bd"/>
</dbReference>
<dbReference type="KEGG" id="csl:COCSUDRAFT_55253"/>
<dbReference type="GeneID" id="17045247"/>
<feature type="domain" description="Pyridoxamine 5'-phosphate oxidase N-terminal" evidence="2">
    <location>
        <begin position="190"/>
        <end position="306"/>
    </location>
</feature>
<keyword evidence="6" id="KW-1185">Reference proteome</keyword>
<dbReference type="PANTHER" id="PTHR13343:SF22">
    <property type="entry name" value="GLUTAMYL-TRNA REDUCTASE-BINDING PROTEIN, CHLOROPLASTIC"/>
    <property type="match status" value="1"/>
</dbReference>
<dbReference type="STRING" id="574566.I0Z9B3"/>
<dbReference type="PANTHER" id="PTHR13343">
    <property type="entry name" value="CREG1 PROTEIN"/>
    <property type="match status" value="1"/>
</dbReference>
<dbReference type="Proteomes" id="UP000007264">
    <property type="component" value="Unassembled WGS sequence"/>
</dbReference>
<proteinExistence type="predicted"/>
<evidence type="ECO:0000313" key="6">
    <source>
        <dbReference type="Proteomes" id="UP000007264"/>
    </source>
</evidence>
<dbReference type="InterPro" id="IPR037119">
    <property type="entry name" value="Haem_oxidase_HugZ-like_sf"/>
</dbReference>
<dbReference type="eggNOG" id="ENOG502QT0S">
    <property type="taxonomic scope" value="Eukaryota"/>
</dbReference>
<evidence type="ECO:0000259" key="3">
    <source>
        <dbReference type="Pfam" id="PF04194"/>
    </source>
</evidence>
<feature type="domain" description="DUF2470" evidence="4">
    <location>
        <begin position="347"/>
        <end position="419"/>
    </location>
</feature>
<dbReference type="InterPro" id="IPR019595">
    <property type="entry name" value="DUF2470"/>
</dbReference>
<dbReference type="EMBL" id="AGSI01000001">
    <property type="protein sequence ID" value="EIE27232.1"/>
    <property type="molecule type" value="Genomic_DNA"/>
</dbReference>
<dbReference type="Pfam" id="PF04194">
    <property type="entry name" value="PDCD2_C"/>
    <property type="match status" value="1"/>
</dbReference>
<feature type="domain" description="Programmed cell death protein 2 C-terminal" evidence="3">
    <location>
        <begin position="94"/>
        <end position="185"/>
    </location>
</feature>
<name>I0Z9B3_COCSC</name>
<evidence type="ECO:0000313" key="5">
    <source>
        <dbReference type="EMBL" id="EIE27232.1"/>
    </source>
</evidence>
<dbReference type="Pfam" id="PF10615">
    <property type="entry name" value="DUF2470"/>
    <property type="match status" value="1"/>
</dbReference>
<dbReference type="Pfam" id="PF01243">
    <property type="entry name" value="PNPOx_N"/>
    <property type="match status" value="1"/>
</dbReference>
<dbReference type="Gene3D" id="3.20.180.10">
    <property type="entry name" value="PNP-oxidase-like"/>
    <property type="match status" value="1"/>
</dbReference>
<dbReference type="InterPro" id="IPR011576">
    <property type="entry name" value="Pyridox_Oxase_N"/>
</dbReference>
<dbReference type="AlphaFoldDB" id="I0Z9B3"/>
<organism evidence="5 6">
    <name type="scientific">Coccomyxa subellipsoidea (strain C-169)</name>
    <name type="common">Green microalga</name>
    <dbReference type="NCBI Taxonomy" id="574566"/>
    <lineage>
        <taxon>Eukaryota</taxon>
        <taxon>Viridiplantae</taxon>
        <taxon>Chlorophyta</taxon>
        <taxon>core chlorophytes</taxon>
        <taxon>Trebouxiophyceae</taxon>
        <taxon>Trebouxiophyceae incertae sedis</taxon>
        <taxon>Coccomyxaceae</taxon>
        <taxon>Coccomyxa</taxon>
        <taxon>Coccomyxa subellipsoidea</taxon>
    </lineage>
</organism>
<comment type="caution">
    <text evidence="5">The sequence shown here is derived from an EMBL/GenBank/DDBJ whole genome shotgun (WGS) entry which is preliminary data.</text>
</comment>
<dbReference type="GO" id="GO:0005737">
    <property type="term" value="C:cytoplasm"/>
    <property type="evidence" value="ECO:0007669"/>
    <property type="project" value="InterPro"/>
</dbReference>
<feature type="compositionally biased region" description="Polar residues" evidence="1">
    <location>
        <begin position="1"/>
        <end position="15"/>
    </location>
</feature>
<reference evidence="5 6" key="1">
    <citation type="journal article" date="2012" name="Genome Biol.">
        <title>The genome of the polar eukaryotic microalga coccomyxa subellipsoidea reveals traits of cold adaptation.</title>
        <authorList>
            <person name="Blanc G."/>
            <person name="Agarkova I."/>
            <person name="Grimwood J."/>
            <person name="Kuo A."/>
            <person name="Brueggeman A."/>
            <person name="Dunigan D."/>
            <person name="Gurnon J."/>
            <person name="Ladunga I."/>
            <person name="Lindquist E."/>
            <person name="Lucas S."/>
            <person name="Pangilinan J."/>
            <person name="Proschold T."/>
            <person name="Salamov A."/>
            <person name="Schmutz J."/>
            <person name="Weeks D."/>
            <person name="Yamada T."/>
            <person name="Claverie J.M."/>
            <person name="Grigoriev I."/>
            <person name="Van Etten J."/>
            <person name="Lomsadze A."/>
            <person name="Borodovsky M."/>
        </authorList>
    </citation>
    <scope>NUCLEOTIDE SEQUENCE [LARGE SCALE GENOMIC DNA]</scope>
    <source>
        <strain evidence="5 6">C-169</strain>
    </source>
</reference>
<dbReference type="Gene3D" id="2.30.110.10">
    <property type="entry name" value="Electron Transport, Fmn-binding Protein, Chain A"/>
    <property type="match status" value="1"/>
</dbReference>
<dbReference type="OrthoDB" id="2138282at2759"/>